<proteinExistence type="predicted"/>
<dbReference type="GeneID" id="36843884"/>
<name>A0A2U7U8I6_9VIRU</name>
<organism evidence="1">
    <name type="scientific">Pandoravirus quercus</name>
    <dbReference type="NCBI Taxonomy" id="2107709"/>
    <lineage>
        <taxon>Viruses</taxon>
        <taxon>Pandoravirus</taxon>
    </lineage>
</organism>
<dbReference type="KEGG" id="vg:36843884"/>
<dbReference type="Proteomes" id="UP000248852">
    <property type="component" value="Segment"/>
</dbReference>
<dbReference type="RefSeq" id="YP_009483012.1">
    <property type="nucleotide sequence ID" value="NC_037667.1"/>
</dbReference>
<protein>
    <submittedName>
        <fullName evidence="1">Uncharacterized protein</fullName>
    </submittedName>
</protein>
<dbReference type="EMBL" id="MG011689">
    <property type="protein sequence ID" value="AVK74743.1"/>
    <property type="molecule type" value="Genomic_DNA"/>
</dbReference>
<reference evidence="1" key="1">
    <citation type="journal article" date="2018" name="Nat. Commun.">
        <title>Diversity and evolution of the emerging Pandoraviridae family.</title>
        <authorList>
            <person name="Legendre M."/>
            <person name="Fabre E."/>
            <person name="Poirot O."/>
            <person name="Jeudy S."/>
            <person name="Lartigue A."/>
            <person name="Alempic J.M."/>
            <person name="Beucher L."/>
            <person name="Philippe N."/>
            <person name="Bertaux L."/>
            <person name="Christo-Foroux E."/>
            <person name="Labadie K."/>
            <person name="Coute Y."/>
            <person name="Abergel C."/>
            <person name="Claverie J.M."/>
        </authorList>
    </citation>
    <scope>NUCLEOTIDE SEQUENCE [LARGE SCALE GENOMIC DNA]</scope>
    <source>
        <strain evidence="1">Quercus</strain>
    </source>
</reference>
<accession>A0A2U7U8I6</accession>
<evidence type="ECO:0000313" key="1">
    <source>
        <dbReference type="EMBL" id="AVK74743.1"/>
    </source>
</evidence>
<gene>
    <name evidence="1" type="ORF">pqer_cds_321</name>
</gene>
<sequence length="668" mass="71985">MQISSGGADEDGAMDLARLFQEHSVEAALVLARLSTNDILHLAVSSRAVGLALPGCMLRAAELGLLSWRVESDTRRRVDGVPFTWPYPGRSPSGTVGMSSPFASWAEAFAAEDSAASTEGGISRLVRWTAAIKNSAAVCNHEKAYSDIAHVAGVDAPWSSKGDRNWWLDYPEHKRAAEREKRADEAISTIKVSVRDHVKRLKVAARTQSDPTTVVAHLRRDTGQLIYESAFQTSFACDYLCHHYELDDDDVALSCGIGPPLRTAQDRDADRRFFDDTVDYTANLLIDRRPPPGVEGHGAQTVDAVLTLVGRWDPDVAFMDRTGALSGAGAISPAGPAHDVGDEWTVTYPNGGTRVVFENALRAHLRKRLDVYAPYLCTGLTRLCVAVAIIARACRVGDHAVVAAAATLFGADMEPHIVAMTLGGALSQDAIARCAFRDRVGFDAIPESKAARAVAVNAAVIVRLLVRVLEAIADLVTAHPNPSQVECRLVVRLFDVAEAIVTCIAWTPRSPPNLPLTVTDGRIRMGRDGAKWTACLTGVCLRMRRANCALMRALFGAADVDAWAHVIAQPGRHPFRRLLIAGECPKEPLPSHMASMTQMVLRAIHDIGDRTHDEARDDADRARKVLVAFGRAIGESPGALAACDALAVLYGLSSLPSDPDQDCCNHAG</sequence>